<dbReference type="AlphaFoldDB" id="A0A1Y2IB60"/>
<feature type="region of interest" description="Disordered" evidence="1">
    <location>
        <begin position="1"/>
        <end position="22"/>
    </location>
</feature>
<accession>A0A1Y2IB60</accession>
<organism evidence="2 3">
    <name type="scientific">Trametes coccinea (strain BRFM310)</name>
    <name type="common">Pycnoporus coccineus</name>
    <dbReference type="NCBI Taxonomy" id="1353009"/>
    <lineage>
        <taxon>Eukaryota</taxon>
        <taxon>Fungi</taxon>
        <taxon>Dikarya</taxon>
        <taxon>Basidiomycota</taxon>
        <taxon>Agaricomycotina</taxon>
        <taxon>Agaricomycetes</taxon>
        <taxon>Polyporales</taxon>
        <taxon>Polyporaceae</taxon>
        <taxon>Trametes</taxon>
    </lineage>
</organism>
<dbReference type="Proteomes" id="UP000193067">
    <property type="component" value="Unassembled WGS sequence"/>
</dbReference>
<name>A0A1Y2IB60_TRAC3</name>
<feature type="compositionally biased region" description="Basic residues" evidence="1">
    <location>
        <begin position="1"/>
        <end position="16"/>
    </location>
</feature>
<proteinExistence type="predicted"/>
<evidence type="ECO:0000256" key="1">
    <source>
        <dbReference type="SAM" id="MobiDB-lite"/>
    </source>
</evidence>
<evidence type="ECO:0000313" key="3">
    <source>
        <dbReference type="Proteomes" id="UP000193067"/>
    </source>
</evidence>
<gene>
    <name evidence="2" type="ORF">PYCCODRAFT_1007498</name>
</gene>
<protein>
    <submittedName>
        <fullName evidence="2">Uncharacterized protein</fullName>
    </submittedName>
</protein>
<keyword evidence="3" id="KW-1185">Reference proteome</keyword>
<sequence>MHRESRHHFRRHHSRPLQHSPQRTKNLEYMYRYMSHIHLCSSPPASRAQTAKSLYEVRIPSVIFSQGSVLVCRLRSSYISAIPYPSRCVRTGSHPKCQGSVELSTACRTRQVHLPCVRPPDVEALLAGSNSAWSRSQRAHSIIAHPTHLDRPHTVTVSFRPPARTRPCLSERTRIVHTRAVKLGRRSGHRRWTLHGY</sequence>
<dbReference type="EMBL" id="KZ084139">
    <property type="protein sequence ID" value="OSC98357.1"/>
    <property type="molecule type" value="Genomic_DNA"/>
</dbReference>
<reference evidence="2 3" key="1">
    <citation type="journal article" date="2015" name="Biotechnol. Biofuels">
        <title>Enhanced degradation of softwood versus hardwood by the white-rot fungus Pycnoporus coccineus.</title>
        <authorList>
            <person name="Couturier M."/>
            <person name="Navarro D."/>
            <person name="Chevret D."/>
            <person name="Henrissat B."/>
            <person name="Piumi F."/>
            <person name="Ruiz-Duenas F.J."/>
            <person name="Martinez A.T."/>
            <person name="Grigoriev I.V."/>
            <person name="Riley R."/>
            <person name="Lipzen A."/>
            <person name="Berrin J.G."/>
            <person name="Master E.R."/>
            <person name="Rosso M.N."/>
        </authorList>
    </citation>
    <scope>NUCLEOTIDE SEQUENCE [LARGE SCALE GENOMIC DNA]</scope>
    <source>
        <strain evidence="2 3">BRFM310</strain>
    </source>
</reference>
<evidence type="ECO:0000313" key="2">
    <source>
        <dbReference type="EMBL" id="OSC98357.1"/>
    </source>
</evidence>